<dbReference type="SMART" id="SM00862">
    <property type="entry name" value="Trans_reg_C"/>
    <property type="match status" value="1"/>
</dbReference>
<dbReference type="EMBL" id="JADKMA010000364">
    <property type="protein sequence ID" value="MBO8196626.1"/>
    <property type="molecule type" value="Genomic_DNA"/>
</dbReference>
<keyword evidence="10" id="KW-1185">Reference proteome</keyword>
<feature type="DNA-binding region" description="OmpR/PhoB-type" evidence="6">
    <location>
        <begin position="1"/>
        <end position="105"/>
    </location>
</feature>
<dbReference type="Gene3D" id="1.10.10.10">
    <property type="entry name" value="Winged helix-like DNA-binding domain superfamily/Winged helix DNA-binding domain"/>
    <property type="match status" value="1"/>
</dbReference>
<organism evidence="9 10">
    <name type="scientific">Streptomyces oryzae</name>
    <dbReference type="NCBI Taxonomy" id="1434886"/>
    <lineage>
        <taxon>Bacteria</taxon>
        <taxon>Bacillati</taxon>
        <taxon>Actinomycetota</taxon>
        <taxon>Actinomycetes</taxon>
        <taxon>Kitasatosporales</taxon>
        <taxon>Streptomycetaceae</taxon>
        <taxon>Streptomyces</taxon>
    </lineage>
</organism>
<evidence type="ECO:0000259" key="8">
    <source>
        <dbReference type="PROSITE" id="PS51755"/>
    </source>
</evidence>
<evidence type="ECO:0000256" key="2">
    <source>
        <dbReference type="ARBA" id="ARBA00023012"/>
    </source>
</evidence>
<dbReference type="PANTHER" id="PTHR35807">
    <property type="entry name" value="TRANSCRIPTIONAL REGULATOR REDD-RELATED"/>
    <property type="match status" value="1"/>
</dbReference>
<name>A0ABS3XNG9_9ACTN</name>
<dbReference type="SUPFAM" id="SSF48452">
    <property type="entry name" value="TPR-like"/>
    <property type="match status" value="1"/>
</dbReference>
<dbReference type="InterPro" id="IPR016032">
    <property type="entry name" value="Sig_transdc_resp-reg_C-effctor"/>
</dbReference>
<dbReference type="Pfam" id="PF00486">
    <property type="entry name" value="Trans_reg_C"/>
    <property type="match status" value="1"/>
</dbReference>
<comment type="similarity">
    <text evidence="1">Belongs to the AfsR/DnrI/RedD regulatory family.</text>
</comment>
<sequence length="303" mass="32790">MNVSDANSLHVAVLGPVRARRAEQELALGSPQQRAVLAALLLRRGHPVTIGELIDALWGEEPPSGAVTVLRTYVSRLRKVLEPGREAGRAPEVIVSAADGYLVRVPEDALDLGVFERRVAEAKKLRTGGQLRAASELLHAALELWDGRPLAGLPGPLADTERYRLEEQRMSAVEARLDVDLELGRQEEVAAELTGLTAEHPLRERLWELLMLALYRAGRQAEALAAYRKIRDVLRAELGVEPGPALLDLHARILAADPSLRASGLSPRAPSPLPSTPGSSPDTPDPAPHRPDSSPHTPNPTPY</sequence>
<dbReference type="Pfam" id="PF03704">
    <property type="entry name" value="BTAD"/>
    <property type="match status" value="1"/>
</dbReference>
<evidence type="ECO:0000256" key="3">
    <source>
        <dbReference type="ARBA" id="ARBA00023015"/>
    </source>
</evidence>
<accession>A0ABS3XNG9</accession>
<evidence type="ECO:0000256" key="4">
    <source>
        <dbReference type="ARBA" id="ARBA00023125"/>
    </source>
</evidence>
<feature type="domain" description="OmpR/PhoB-type" evidence="8">
    <location>
        <begin position="1"/>
        <end position="105"/>
    </location>
</feature>
<keyword evidence="2" id="KW-0902">Two-component regulatory system</keyword>
<reference evidence="9 10" key="1">
    <citation type="submission" date="2020-11" db="EMBL/GenBank/DDBJ databases">
        <title>Streptomyces spirodelae sp. nov., isolated from duckweed.</title>
        <authorList>
            <person name="Saimee Y."/>
            <person name="Duangmal K."/>
        </authorList>
    </citation>
    <scope>NUCLEOTIDE SEQUENCE [LARGE SCALE GENOMIC DNA]</scope>
    <source>
        <strain evidence="9 10">S16-07</strain>
    </source>
</reference>
<evidence type="ECO:0000256" key="6">
    <source>
        <dbReference type="PROSITE-ProRule" id="PRU01091"/>
    </source>
</evidence>
<dbReference type="InterPro" id="IPR051677">
    <property type="entry name" value="AfsR-DnrI-RedD_regulator"/>
</dbReference>
<evidence type="ECO:0000256" key="7">
    <source>
        <dbReference type="SAM" id="MobiDB-lite"/>
    </source>
</evidence>
<comment type="caution">
    <text evidence="9">The sequence shown here is derived from an EMBL/GenBank/DDBJ whole genome shotgun (WGS) entry which is preliminary data.</text>
</comment>
<evidence type="ECO:0000313" key="9">
    <source>
        <dbReference type="EMBL" id="MBO8196626.1"/>
    </source>
</evidence>
<keyword evidence="3" id="KW-0805">Transcription regulation</keyword>
<dbReference type="CDD" id="cd15831">
    <property type="entry name" value="BTAD"/>
    <property type="match status" value="1"/>
</dbReference>
<feature type="non-terminal residue" evidence="9">
    <location>
        <position position="303"/>
    </location>
</feature>
<keyword evidence="4 6" id="KW-0238">DNA-binding</keyword>
<evidence type="ECO:0000313" key="10">
    <source>
        <dbReference type="Proteomes" id="UP001519064"/>
    </source>
</evidence>
<keyword evidence="5" id="KW-0804">Transcription</keyword>
<dbReference type="InterPro" id="IPR005158">
    <property type="entry name" value="BTAD"/>
</dbReference>
<dbReference type="PROSITE" id="PS51755">
    <property type="entry name" value="OMPR_PHOB"/>
    <property type="match status" value="1"/>
</dbReference>
<dbReference type="InterPro" id="IPR001867">
    <property type="entry name" value="OmpR/PhoB-type_DNA-bd"/>
</dbReference>
<gene>
    <name evidence="9" type="ORF">ITI46_34100</name>
</gene>
<proteinExistence type="inferred from homology"/>
<dbReference type="InterPro" id="IPR011990">
    <property type="entry name" value="TPR-like_helical_dom_sf"/>
</dbReference>
<evidence type="ECO:0000256" key="1">
    <source>
        <dbReference type="ARBA" id="ARBA00005820"/>
    </source>
</evidence>
<dbReference type="Proteomes" id="UP001519064">
    <property type="component" value="Unassembled WGS sequence"/>
</dbReference>
<protein>
    <submittedName>
        <fullName evidence="9">AfsR/SARP family transcriptional regulator</fullName>
    </submittedName>
</protein>
<dbReference type="SUPFAM" id="SSF46894">
    <property type="entry name" value="C-terminal effector domain of the bipartite response regulators"/>
    <property type="match status" value="1"/>
</dbReference>
<dbReference type="RefSeq" id="WP_209243857.1">
    <property type="nucleotide sequence ID" value="NZ_JADKMA010000364.1"/>
</dbReference>
<evidence type="ECO:0000256" key="5">
    <source>
        <dbReference type="ARBA" id="ARBA00023163"/>
    </source>
</evidence>
<feature type="region of interest" description="Disordered" evidence="7">
    <location>
        <begin position="261"/>
        <end position="303"/>
    </location>
</feature>
<dbReference type="Gene3D" id="1.25.40.10">
    <property type="entry name" value="Tetratricopeptide repeat domain"/>
    <property type="match status" value="1"/>
</dbReference>
<dbReference type="InterPro" id="IPR036388">
    <property type="entry name" value="WH-like_DNA-bd_sf"/>
</dbReference>
<dbReference type="PANTHER" id="PTHR35807:SF1">
    <property type="entry name" value="TRANSCRIPTIONAL REGULATOR REDD"/>
    <property type="match status" value="1"/>
</dbReference>
<dbReference type="SMART" id="SM01043">
    <property type="entry name" value="BTAD"/>
    <property type="match status" value="1"/>
</dbReference>